<feature type="region of interest" description="Disordered" evidence="1">
    <location>
        <begin position="108"/>
        <end position="131"/>
    </location>
</feature>
<protein>
    <submittedName>
        <fullName evidence="2">Uncharacterized protein</fullName>
    </submittedName>
</protein>
<evidence type="ECO:0000256" key="1">
    <source>
        <dbReference type="SAM" id="MobiDB-lite"/>
    </source>
</evidence>
<dbReference type="InterPro" id="IPR029035">
    <property type="entry name" value="DHS-like_NAD/FAD-binding_dom"/>
</dbReference>
<gene>
    <name evidence="2" type="ORF">BN1051_03123</name>
</gene>
<dbReference type="Pfam" id="PF13289">
    <property type="entry name" value="SIR2_2"/>
    <property type="match status" value="1"/>
</dbReference>
<dbReference type="PATRIC" id="fig|1461584.3.peg.3097"/>
<name>A0A078MY74_9MICC</name>
<dbReference type="EMBL" id="LN483072">
    <property type="protein sequence ID" value="CEA09751.1"/>
    <property type="molecule type" value="Genomic_DNA"/>
</dbReference>
<evidence type="ECO:0000313" key="2">
    <source>
        <dbReference type="EMBL" id="CEA09751.1"/>
    </source>
</evidence>
<organism evidence="2">
    <name type="scientific">Arthrobacter saudimassiliensis</name>
    <dbReference type="NCBI Taxonomy" id="1461584"/>
    <lineage>
        <taxon>Bacteria</taxon>
        <taxon>Bacillati</taxon>
        <taxon>Actinomycetota</taxon>
        <taxon>Actinomycetes</taxon>
        <taxon>Micrococcales</taxon>
        <taxon>Micrococcaceae</taxon>
        <taxon>Arthrobacter</taxon>
    </lineage>
</organism>
<proteinExistence type="predicted"/>
<dbReference type="SUPFAM" id="SSF52467">
    <property type="entry name" value="DHS-like NAD/FAD-binding domain"/>
    <property type="match status" value="1"/>
</dbReference>
<accession>A0A078MY74</accession>
<reference evidence="2" key="1">
    <citation type="submission" date="2014-07" db="EMBL/GenBank/DDBJ databases">
        <authorList>
            <person name="Urmite Genomes Urmite Genomes"/>
        </authorList>
    </citation>
    <scope>NUCLEOTIDE SEQUENCE</scope>
    <source>
        <strain evidence="2">11W110_air</strain>
    </source>
</reference>
<dbReference type="AlphaFoldDB" id="A0A078MY74"/>
<sequence length="542" mass="59543">MAGSHVFVTMGDVTNIACDAWLLPSDRHSKVRPHWLRDVPGLDTALPAHHCPEFDDGRVLVNPLTGWPVEEPMPIPTAGPFQATEQVEDFRPALRSFIAAGARHARIRRKERDSRAAASDAGRHGSADAPRLAAARPNPLLAMPLFGTGGGGAGAVRGDAMRQLLEQARESAAEHGVDVVLVLKDEKDFAMAEAIRRRTAGWWDELEEDLQRRAVELADIAHAGQLVPFMGGGVSISAGGPSWKQLLRRLAVRAGLEPEARDRLALKNPLDQASILRRIFEDSGLEDFNTAIARELDLPRYGLAPALLATLPTTQSITLNYDSLFEMAADDAGLPRTVIPEEATSRSARWLLKLHGSVTRPESIVLTRDDYLGYNSRRDALSALVKATFITQHLLFVGFGLADDHFHEIVHAVQQALPRDEQSHPELATALTLFVDPLDRRAWENRLELVPMSRSEERDVPEAARTLEIFLDMLLAHATDSHSYLLADGYYEALTEDEKSLRAKLLSLAGNLGDGEWGSSGGRLLAQMLATFGLPEESERRL</sequence>
<feature type="compositionally biased region" description="Basic and acidic residues" evidence="1">
    <location>
        <begin position="110"/>
        <end position="126"/>
    </location>
</feature>